<dbReference type="InterPro" id="IPR000160">
    <property type="entry name" value="GGDEF_dom"/>
</dbReference>
<dbReference type="PROSITE" id="PS50887">
    <property type="entry name" value="GGDEF"/>
    <property type="match status" value="1"/>
</dbReference>
<name>A0ABY4SC36_AQUTE</name>
<reference evidence="4" key="1">
    <citation type="submission" date="2022-05" db="EMBL/GenBank/DDBJ databases">
        <title>An RpoN-dependent PEP-CTERM gene is involved in floc formation of an Aquincola tertiaricarbonis strain.</title>
        <authorList>
            <person name="Qiu D."/>
            <person name="Xia M."/>
        </authorList>
    </citation>
    <scope>NUCLEOTIDE SEQUENCE</scope>
    <source>
        <strain evidence="4">RN12</strain>
    </source>
</reference>
<dbReference type="Proteomes" id="UP001056201">
    <property type="component" value="Chromosome 2"/>
</dbReference>
<dbReference type="InterPro" id="IPR003660">
    <property type="entry name" value="HAMP_dom"/>
</dbReference>
<keyword evidence="1" id="KW-1133">Transmembrane helix</keyword>
<proteinExistence type="predicted"/>
<dbReference type="EMBL" id="CP097636">
    <property type="protein sequence ID" value="URI08616.1"/>
    <property type="molecule type" value="Genomic_DNA"/>
</dbReference>
<accession>A0ABY4SC36</accession>
<dbReference type="Gene3D" id="6.10.340.10">
    <property type="match status" value="1"/>
</dbReference>
<dbReference type="InterPro" id="IPR029787">
    <property type="entry name" value="Nucleotide_cyclase"/>
</dbReference>
<organism evidence="4 5">
    <name type="scientific">Aquincola tertiaricarbonis</name>
    <dbReference type="NCBI Taxonomy" id="391953"/>
    <lineage>
        <taxon>Bacteria</taxon>
        <taxon>Pseudomonadati</taxon>
        <taxon>Pseudomonadota</taxon>
        <taxon>Betaproteobacteria</taxon>
        <taxon>Burkholderiales</taxon>
        <taxon>Sphaerotilaceae</taxon>
        <taxon>Aquincola</taxon>
    </lineage>
</organism>
<feature type="transmembrane region" description="Helical" evidence="1">
    <location>
        <begin position="322"/>
        <end position="342"/>
    </location>
</feature>
<evidence type="ECO:0000313" key="5">
    <source>
        <dbReference type="Proteomes" id="UP001056201"/>
    </source>
</evidence>
<dbReference type="RefSeq" id="WP_250196838.1">
    <property type="nucleotide sequence ID" value="NZ_CP097636.1"/>
</dbReference>
<evidence type="ECO:0000259" key="3">
    <source>
        <dbReference type="PROSITE" id="PS50887"/>
    </source>
</evidence>
<feature type="domain" description="GGDEF" evidence="3">
    <location>
        <begin position="435"/>
        <end position="566"/>
    </location>
</feature>
<dbReference type="SUPFAM" id="SSF158472">
    <property type="entry name" value="HAMP domain-like"/>
    <property type="match status" value="1"/>
</dbReference>
<dbReference type="SMART" id="SM00267">
    <property type="entry name" value="GGDEF"/>
    <property type="match status" value="1"/>
</dbReference>
<dbReference type="PANTHER" id="PTHR46663:SF2">
    <property type="entry name" value="GGDEF DOMAIN-CONTAINING PROTEIN"/>
    <property type="match status" value="1"/>
</dbReference>
<dbReference type="Pfam" id="PF00990">
    <property type="entry name" value="GGDEF"/>
    <property type="match status" value="1"/>
</dbReference>
<dbReference type="SUPFAM" id="SSF55073">
    <property type="entry name" value="Nucleotide cyclase"/>
    <property type="match status" value="1"/>
</dbReference>
<dbReference type="CDD" id="cd01949">
    <property type="entry name" value="GGDEF"/>
    <property type="match status" value="1"/>
</dbReference>
<dbReference type="GO" id="GO:0052621">
    <property type="term" value="F:diguanylate cyclase activity"/>
    <property type="evidence" value="ECO:0007669"/>
    <property type="project" value="UniProtKB-EC"/>
</dbReference>
<feature type="domain" description="HAMP" evidence="2">
    <location>
        <begin position="343"/>
        <end position="396"/>
    </location>
</feature>
<keyword evidence="4" id="KW-0808">Transferase</keyword>
<keyword evidence="1" id="KW-0812">Transmembrane</keyword>
<dbReference type="NCBIfam" id="TIGR00254">
    <property type="entry name" value="GGDEF"/>
    <property type="match status" value="1"/>
</dbReference>
<evidence type="ECO:0000259" key="2">
    <source>
        <dbReference type="PROSITE" id="PS50885"/>
    </source>
</evidence>
<evidence type="ECO:0000313" key="4">
    <source>
        <dbReference type="EMBL" id="URI08616.1"/>
    </source>
</evidence>
<gene>
    <name evidence="4" type="ORF">MW290_23840</name>
</gene>
<protein>
    <submittedName>
        <fullName evidence="4">Diguanylate cyclase</fullName>
        <ecNumber evidence="4">2.7.7.65</ecNumber>
    </submittedName>
</protein>
<dbReference type="SMART" id="SM00304">
    <property type="entry name" value="HAMP"/>
    <property type="match status" value="1"/>
</dbReference>
<dbReference type="InterPro" id="IPR043128">
    <property type="entry name" value="Rev_trsase/Diguanyl_cyclase"/>
</dbReference>
<evidence type="ECO:0000256" key="1">
    <source>
        <dbReference type="SAM" id="Phobius"/>
    </source>
</evidence>
<dbReference type="PANTHER" id="PTHR46663">
    <property type="entry name" value="DIGUANYLATE CYCLASE DGCT-RELATED"/>
    <property type="match status" value="1"/>
</dbReference>
<keyword evidence="1" id="KW-0472">Membrane</keyword>
<dbReference type="PROSITE" id="PS50885">
    <property type="entry name" value="HAMP"/>
    <property type="match status" value="1"/>
</dbReference>
<dbReference type="Gene3D" id="3.30.70.270">
    <property type="match status" value="1"/>
</dbReference>
<dbReference type="InterPro" id="IPR052163">
    <property type="entry name" value="DGC-Regulatory_Protein"/>
</dbReference>
<dbReference type="EC" id="2.7.7.65" evidence="4"/>
<keyword evidence="5" id="KW-1185">Reference proteome</keyword>
<dbReference type="Pfam" id="PF00672">
    <property type="entry name" value="HAMP"/>
    <property type="match status" value="1"/>
</dbReference>
<sequence length="566" mass="61054">MRLKTIFLLLSLLLALTVATTSTAVILNAWREQRQAARGGEALHQLRAVLVAAELASRERGPSNASLGEDLPGTDTTRHALGNARVGTDAAFEQLQTVLSASDEVHPVVQAQAAAARQQLGVGRAAVDRVAAQRRADRASADVQQAVQAMIAVIDQLAPAMSRLANDAALAAPSAADAIKGAHQAAMLREYAGQLGSQLTAPIATAQPLGPEDQIKLQRLRGRLQQLGEQLDHSVAAATHQPEVRSAVAAMRQRYFGDAMHFVDGQIDLGLRSGVYSVTTAGFAARYVPDMESILRVRDLLLDEATAAATASLQRAQRQLRWQLTGGAAVALLLAGTGWFLLRRVVRPLGHTTDLIVAIAQGRLDVPMPARRGSDEFGEVLDAIAVLRDHSAARRIAEEAIRRMAYHDGVTDLPNRRLLEDRLDQVLPDMQRRGTRCAVLFIDLDRFKQVNDQHGHEAGDWLLQQVAARMKQVLRASDLAARTGGDEFVVLLPDTAALAGAMTVAEALRSQIEQPFVTPQGLTLRISCSIGVALYPDQAGTASELLRLSDEAMYRAKRRGRNQVVA</sequence>
<keyword evidence="4" id="KW-0548">Nucleotidyltransferase</keyword>